<comment type="caution">
    <text evidence="2">The sequence shown here is derived from an EMBL/GenBank/DDBJ whole genome shotgun (WGS) entry which is preliminary data.</text>
</comment>
<name>A0ABW2WRF1_9ACTN</name>
<gene>
    <name evidence="2" type="ORF">ACFQ2K_03905</name>
</gene>
<feature type="region of interest" description="Disordered" evidence="1">
    <location>
        <begin position="1"/>
        <end position="21"/>
    </location>
</feature>
<evidence type="ECO:0000313" key="3">
    <source>
        <dbReference type="Proteomes" id="UP001596915"/>
    </source>
</evidence>
<dbReference type="Proteomes" id="UP001596915">
    <property type="component" value="Unassembled WGS sequence"/>
</dbReference>
<keyword evidence="3" id="KW-1185">Reference proteome</keyword>
<feature type="compositionally biased region" description="Pro residues" evidence="1">
    <location>
        <begin position="1"/>
        <end position="10"/>
    </location>
</feature>
<reference evidence="3" key="1">
    <citation type="journal article" date="2019" name="Int. J. Syst. Evol. Microbiol.">
        <title>The Global Catalogue of Microorganisms (GCM) 10K type strain sequencing project: providing services to taxonomists for standard genome sequencing and annotation.</title>
        <authorList>
            <consortium name="The Broad Institute Genomics Platform"/>
            <consortium name="The Broad Institute Genome Sequencing Center for Infectious Disease"/>
            <person name="Wu L."/>
            <person name="Ma J."/>
        </authorList>
    </citation>
    <scope>NUCLEOTIDE SEQUENCE [LARGE SCALE GENOMIC DNA]</scope>
    <source>
        <strain evidence="3">JCM 12607</strain>
    </source>
</reference>
<proteinExistence type="predicted"/>
<evidence type="ECO:0000313" key="2">
    <source>
        <dbReference type="EMBL" id="MFD0622073.1"/>
    </source>
</evidence>
<organism evidence="2 3">
    <name type="scientific">Streptomyces sanglieri</name>
    <dbReference type="NCBI Taxonomy" id="193460"/>
    <lineage>
        <taxon>Bacteria</taxon>
        <taxon>Bacillati</taxon>
        <taxon>Actinomycetota</taxon>
        <taxon>Actinomycetes</taxon>
        <taxon>Kitasatosporales</taxon>
        <taxon>Streptomycetaceae</taxon>
        <taxon>Streptomyces</taxon>
    </lineage>
</organism>
<sequence>MRLTHPPAPAQPGSRTTPPQPTLGLPPAFCAFYSLLQAGYQAYAALHVDPATAEDLVADTFGHLATHWPTVVARPNPTSHAWQLLTARLTILTNQRPRPTATSLQDDSVLFHHVLHYPPTTIASLTGQEPATITALLAAAQRQRTPGSTAAAL</sequence>
<evidence type="ECO:0000256" key="1">
    <source>
        <dbReference type="SAM" id="MobiDB-lite"/>
    </source>
</evidence>
<protein>
    <submittedName>
        <fullName evidence="2">Uncharacterized protein</fullName>
    </submittedName>
</protein>
<dbReference type="EMBL" id="JBHTGL010000005">
    <property type="protein sequence ID" value="MFD0622073.1"/>
    <property type="molecule type" value="Genomic_DNA"/>
</dbReference>
<accession>A0ABW2WRF1</accession>